<comment type="pathway">
    <text evidence="2">Protein modification; peptidyl-diphthamide biosynthesis.</text>
</comment>
<keyword evidence="9" id="KW-1185">Reference proteome</keyword>
<accession>A0A1Y1HP32</accession>
<keyword evidence="5" id="KW-0408">Iron</keyword>
<evidence type="ECO:0000313" key="8">
    <source>
        <dbReference type="EMBL" id="GAQ80395.1"/>
    </source>
</evidence>
<feature type="compositionally biased region" description="Polar residues" evidence="7">
    <location>
        <begin position="283"/>
        <end position="296"/>
    </location>
</feature>
<feature type="compositionally biased region" description="Polar residues" evidence="7">
    <location>
        <begin position="56"/>
        <end position="65"/>
    </location>
</feature>
<feature type="compositionally biased region" description="Polar residues" evidence="7">
    <location>
        <begin position="103"/>
        <end position="127"/>
    </location>
</feature>
<dbReference type="Pfam" id="PF01866">
    <property type="entry name" value="Diphthamide_syn"/>
    <property type="match status" value="2"/>
</dbReference>
<dbReference type="PANTHER" id="PTHR10762:SF2">
    <property type="entry name" value="2-(3-AMINO-3-CARBOXYPROPYL)HISTIDINE SYNTHASE SUBUNIT 2"/>
    <property type="match status" value="1"/>
</dbReference>
<feature type="region of interest" description="Disordered" evidence="7">
    <location>
        <begin position="247"/>
        <end position="348"/>
    </location>
</feature>
<dbReference type="InterPro" id="IPR042263">
    <property type="entry name" value="DPH1/DPH2_1"/>
</dbReference>
<dbReference type="Gene3D" id="3.40.50.11840">
    <property type="entry name" value="Diphthamide synthesis DPH1/DPH2 domain 1"/>
    <property type="match status" value="1"/>
</dbReference>
<comment type="cofactor">
    <cofactor evidence="1">
        <name>[4Fe-4S] cluster</name>
        <dbReference type="ChEBI" id="CHEBI:49883"/>
    </cofactor>
</comment>
<dbReference type="GO" id="GO:0017183">
    <property type="term" value="P:protein histidyl modification to diphthamide"/>
    <property type="evidence" value="ECO:0000318"/>
    <property type="project" value="GO_Central"/>
</dbReference>
<evidence type="ECO:0000256" key="1">
    <source>
        <dbReference type="ARBA" id="ARBA00001966"/>
    </source>
</evidence>
<evidence type="ECO:0000256" key="2">
    <source>
        <dbReference type="ARBA" id="ARBA00005156"/>
    </source>
</evidence>
<proteinExistence type="inferred from homology"/>
<feature type="compositionally biased region" description="Basic and acidic residues" evidence="7">
    <location>
        <begin position="297"/>
        <end position="310"/>
    </location>
</feature>
<feature type="compositionally biased region" description="Low complexity" evidence="7">
    <location>
        <begin position="259"/>
        <end position="272"/>
    </location>
</feature>
<dbReference type="Proteomes" id="UP000054558">
    <property type="component" value="Unassembled WGS sequence"/>
</dbReference>
<gene>
    <name evidence="8" type="ORF">KFL_000530220</name>
</gene>
<dbReference type="AlphaFoldDB" id="A0A1Y1HP32"/>
<keyword evidence="6" id="KW-0411">Iron-sulfur</keyword>
<sequence length="667" mass="70779">MAQAGLHSAEWWVPQAELLEIASFILRRGFSRVALQFPDELLAASPDVAAAITSACNSPTTSNRPFTPPANYTNPPSQPPPNPALNPASTQQSTPAPPKPPLNQDSTPSDHAPSHSEQGPTQNGAEQNKIVTESKGPVRVFVLADTTYGSCCVDEVAAAHADAQCVVHFGRACLSPTSRLPVRFVFGAAPIDVDDCSAHLRSLAEKTGKPLLVLFGLEYAHAIPPLRAALERSGLADIRFADLPPVELEPASGSGPCEAQGGASSGAQSPSGGDRGGADKASVPSQSRGTETGQSDEATRTRTTGGKDEPEFNEGALGGENDSVSEGDAKAERVRFSTQAESSGAEQEFRSGGLTWHLYGTERMSDFEIVWVGSEGPALTDVMLTHNGCQVARYDPDTRKLLTDVSDNSRFLRRRYYLVERAKNAAIVGIVVGTLSSAGFRDVIKRLRHVIAAAGKKSYTFVMGKPNPAKLANFPECEVFVLVACPQTALLDSKEYLSPVITPFEAELAFVEKRVWTGEYRLDYGGLATGNGLQNGLGSEGKGDGEDDSEEDEPRFSLISGTYEPGGVQEVTPEAEGSSALAVVGNGVKDLQVRGEAGALTLAGERRQQSAAKTGAEYLVSKRTYQGLTVPQHMLDEGGVTQLMEKTPVVPAVKGRSGRAARYADER</sequence>
<feature type="region of interest" description="Disordered" evidence="7">
    <location>
        <begin position="533"/>
        <end position="554"/>
    </location>
</feature>
<evidence type="ECO:0000256" key="3">
    <source>
        <dbReference type="ARBA" id="ARBA00006179"/>
    </source>
</evidence>
<dbReference type="NCBIfam" id="TIGR00322">
    <property type="entry name" value="diphth2_R"/>
    <property type="match status" value="2"/>
</dbReference>
<feature type="region of interest" description="Disordered" evidence="7">
    <location>
        <begin position="56"/>
        <end position="127"/>
    </location>
</feature>
<dbReference type="SFLD" id="SFLDG01121">
    <property type="entry name" value="Diphthamide_biosynthesis"/>
    <property type="match status" value="1"/>
</dbReference>
<dbReference type="OMA" id="QIWNENH"/>
<keyword evidence="4" id="KW-0479">Metal-binding</keyword>
<evidence type="ECO:0000256" key="7">
    <source>
        <dbReference type="SAM" id="MobiDB-lite"/>
    </source>
</evidence>
<dbReference type="GO" id="GO:0046872">
    <property type="term" value="F:metal ion binding"/>
    <property type="evidence" value="ECO:0007669"/>
    <property type="project" value="UniProtKB-KW"/>
</dbReference>
<evidence type="ECO:0000313" key="9">
    <source>
        <dbReference type="Proteomes" id="UP000054558"/>
    </source>
</evidence>
<protein>
    <submittedName>
        <fullName evidence="8">Diphthamide synthesis DPH2 family protein</fullName>
    </submittedName>
</protein>
<dbReference type="InterPro" id="IPR016435">
    <property type="entry name" value="DPH1/DPH2"/>
</dbReference>
<dbReference type="InterPro" id="IPR042265">
    <property type="entry name" value="DPH1/DPH2_3"/>
</dbReference>
<dbReference type="STRING" id="105231.A0A1Y1HP32"/>
<dbReference type="FunFam" id="3.40.50.11860:FF:000001">
    <property type="entry name" value="2-(3-amino-3-carboxypropyl)histidine synthase subunit 2"/>
    <property type="match status" value="1"/>
</dbReference>
<dbReference type="GO" id="GO:0090560">
    <property type="term" value="F:2-(3-amino-3-carboxypropyl)histidine synthase activity"/>
    <property type="evidence" value="ECO:0007669"/>
    <property type="project" value="InterPro"/>
</dbReference>
<evidence type="ECO:0000256" key="4">
    <source>
        <dbReference type="ARBA" id="ARBA00022723"/>
    </source>
</evidence>
<dbReference type="Gene3D" id="3.40.50.11860">
    <property type="entry name" value="Diphthamide synthesis DPH1/DPH2 domain 3"/>
    <property type="match status" value="1"/>
</dbReference>
<reference evidence="8 9" key="1">
    <citation type="journal article" date="2014" name="Nat. Commun.">
        <title>Klebsormidium flaccidum genome reveals primary factors for plant terrestrial adaptation.</title>
        <authorList>
            <person name="Hori K."/>
            <person name="Maruyama F."/>
            <person name="Fujisawa T."/>
            <person name="Togashi T."/>
            <person name="Yamamoto N."/>
            <person name="Seo M."/>
            <person name="Sato S."/>
            <person name="Yamada T."/>
            <person name="Mori H."/>
            <person name="Tajima N."/>
            <person name="Moriyama T."/>
            <person name="Ikeuchi M."/>
            <person name="Watanabe M."/>
            <person name="Wada H."/>
            <person name="Kobayashi K."/>
            <person name="Saito M."/>
            <person name="Masuda T."/>
            <person name="Sasaki-Sekimoto Y."/>
            <person name="Mashiguchi K."/>
            <person name="Awai K."/>
            <person name="Shimojima M."/>
            <person name="Masuda S."/>
            <person name="Iwai M."/>
            <person name="Nobusawa T."/>
            <person name="Narise T."/>
            <person name="Kondo S."/>
            <person name="Saito H."/>
            <person name="Sato R."/>
            <person name="Murakawa M."/>
            <person name="Ihara Y."/>
            <person name="Oshima-Yamada Y."/>
            <person name="Ohtaka K."/>
            <person name="Satoh M."/>
            <person name="Sonobe K."/>
            <person name="Ishii M."/>
            <person name="Ohtani R."/>
            <person name="Kanamori-Sato M."/>
            <person name="Honoki R."/>
            <person name="Miyazaki D."/>
            <person name="Mochizuki H."/>
            <person name="Umetsu J."/>
            <person name="Higashi K."/>
            <person name="Shibata D."/>
            <person name="Kamiya Y."/>
            <person name="Sato N."/>
            <person name="Nakamura Y."/>
            <person name="Tabata S."/>
            <person name="Ida S."/>
            <person name="Kurokawa K."/>
            <person name="Ohta H."/>
        </authorList>
    </citation>
    <scope>NUCLEOTIDE SEQUENCE [LARGE SCALE GENOMIC DNA]</scope>
    <source>
        <strain evidence="8 9">NIES-2285</strain>
    </source>
</reference>
<dbReference type="PANTHER" id="PTHR10762">
    <property type="entry name" value="DIPHTHAMIDE BIOSYNTHESIS PROTEIN"/>
    <property type="match status" value="1"/>
</dbReference>
<dbReference type="OrthoDB" id="449241at2759"/>
<feature type="compositionally biased region" description="Polar residues" evidence="7">
    <location>
        <begin position="336"/>
        <end position="345"/>
    </location>
</feature>
<dbReference type="SFLD" id="SFLDS00032">
    <property type="entry name" value="Radical_SAM_3-amino-3-carboxyp"/>
    <property type="match status" value="1"/>
</dbReference>
<dbReference type="UniPathway" id="UPA00559"/>
<evidence type="ECO:0000256" key="5">
    <source>
        <dbReference type="ARBA" id="ARBA00023004"/>
    </source>
</evidence>
<name>A0A1Y1HP32_KLENI</name>
<dbReference type="GO" id="GO:0051536">
    <property type="term" value="F:iron-sulfur cluster binding"/>
    <property type="evidence" value="ECO:0007669"/>
    <property type="project" value="UniProtKB-KW"/>
</dbReference>
<evidence type="ECO:0000256" key="6">
    <source>
        <dbReference type="ARBA" id="ARBA00023014"/>
    </source>
</evidence>
<dbReference type="EMBL" id="DF237002">
    <property type="protein sequence ID" value="GAQ80395.1"/>
    <property type="molecule type" value="Genomic_DNA"/>
</dbReference>
<organism evidence="8 9">
    <name type="scientific">Klebsormidium nitens</name>
    <name type="common">Green alga</name>
    <name type="synonym">Ulothrix nitens</name>
    <dbReference type="NCBI Taxonomy" id="105231"/>
    <lineage>
        <taxon>Eukaryota</taxon>
        <taxon>Viridiplantae</taxon>
        <taxon>Streptophyta</taxon>
        <taxon>Klebsormidiophyceae</taxon>
        <taxon>Klebsormidiales</taxon>
        <taxon>Klebsormidiaceae</taxon>
        <taxon>Klebsormidium</taxon>
    </lineage>
</organism>
<comment type="similarity">
    <text evidence="3">Belongs to the DPH1/DPH2 family. DPH2 subfamily.</text>
</comment>